<feature type="transmembrane region" description="Helical" evidence="8">
    <location>
        <begin position="307"/>
        <end position="326"/>
    </location>
</feature>
<proteinExistence type="predicted"/>
<keyword evidence="6 8" id="KW-1133">Transmembrane helix</keyword>
<dbReference type="PANTHER" id="PTHR33908:SF3">
    <property type="entry name" value="UNDECAPRENYL PHOSPHATE-ALPHA-4-AMINO-4-DEOXY-L-ARABINOSE ARABINOSYL TRANSFERASE"/>
    <property type="match status" value="1"/>
</dbReference>
<accession>A0ABP9DPB4</accession>
<evidence type="ECO:0000313" key="10">
    <source>
        <dbReference type="EMBL" id="GAA4855395.1"/>
    </source>
</evidence>
<comment type="caution">
    <text evidence="10">The sequence shown here is derived from an EMBL/GenBank/DDBJ whole genome shotgun (WGS) entry which is preliminary data.</text>
</comment>
<feature type="domain" description="Glycosyltransferase RgtA/B/C/D-like" evidence="9">
    <location>
        <begin position="63"/>
        <end position="209"/>
    </location>
</feature>
<dbReference type="InterPro" id="IPR050297">
    <property type="entry name" value="LipidA_mod_glycosyltrf_83"/>
</dbReference>
<sequence>MLETRHSRDVWLLAVVAVLVLGAGMGLRDPWPADEPRFALVAKQMVDSGQWLFPQRGTELYSDKPPMLMWLQATANTLVREWRIAFLLPSLLAALGTLWCVYDLGRRLWTPRVGIYAAWALLFAFQFTFQAKKAQIDPLVTFWITLANYGLLRHFLKGPDWRMWTLGWFAAGLGTITKGVGALALLMVLPALFALWRGWLPTAGAQARGALLRDGRFWLGPLAFVLAAGLWLGPMVSTALTHPDPAYRAYLDDILFRQTVQRYTQSWDHHKAAWYHFGVMASLWLPMALAFPWAIPAWRRRLRRRDARYLLPLVWWALVVVFFSIPDGKRDVYIMPALPMACLAVAPLVPGLLRKRWPPRLALGFIAGLGLATLVVGAALLLGDFGFERKLVAERGLHHHEALQLGWFLLAIAGWITGVVLWFGARRGAHAAVAGLAGLWVVFGLIGYPILNRSSSAAEVMTEAGRLIGPDAELGMVAWREQNMYEADRPVTTFGFGKEEHWGTEWDVQWHRGAAWLRQAPERRWLFVLGDSIQDCVDRTRAIHVGIANRRDWWLVPAAALPRGCPDHAVPTRSR</sequence>
<evidence type="ECO:0000256" key="5">
    <source>
        <dbReference type="ARBA" id="ARBA00022692"/>
    </source>
</evidence>
<evidence type="ECO:0000313" key="11">
    <source>
        <dbReference type="Proteomes" id="UP001501323"/>
    </source>
</evidence>
<evidence type="ECO:0000256" key="1">
    <source>
        <dbReference type="ARBA" id="ARBA00004651"/>
    </source>
</evidence>
<comment type="subcellular location">
    <subcellularLocation>
        <location evidence="1">Cell membrane</location>
        <topology evidence="1">Multi-pass membrane protein</topology>
    </subcellularLocation>
</comment>
<keyword evidence="4" id="KW-0808">Transferase</keyword>
<dbReference type="RefSeq" id="WP_345293803.1">
    <property type="nucleotide sequence ID" value="NZ_BAABJY010000001.1"/>
</dbReference>
<reference evidence="11" key="1">
    <citation type="journal article" date="2019" name="Int. J. Syst. Evol. Microbiol.">
        <title>The Global Catalogue of Microorganisms (GCM) 10K type strain sequencing project: providing services to taxonomists for standard genome sequencing and annotation.</title>
        <authorList>
            <consortium name="The Broad Institute Genomics Platform"/>
            <consortium name="The Broad Institute Genome Sequencing Center for Infectious Disease"/>
            <person name="Wu L."/>
            <person name="Ma J."/>
        </authorList>
    </citation>
    <scope>NUCLEOTIDE SEQUENCE [LARGE SCALE GENOMIC DNA]</scope>
    <source>
        <strain evidence="11">JCM 18392</strain>
    </source>
</reference>
<dbReference type="InterPro" id="IPR038731">
    <property type="entry name" value="RgtA/B/C-like"/>
</dbReference>
<evidence type="ECO:0000259" key="9">
    <source>
        <dbReference type="Pfam" id="PF13231"/>
    </source>
</evidence>
<keyword evidence="2" id="KW-1003">Cell membrane</keyword>
<keyword evidence="7 8" id="KW-0472">Membrane</keyword>
<feature type="transmembrane region" description="Helical" evidence="8">
    <location>
        <begin position="217"/>
        <end position="236"/>
    </location>
</feature>
<feature type="transmembrane region" description="Helical" evidence="8">
    <location>
        <begin position="82"/>
        <end position="101"/>
    </location>
</feature>
<evidence type="ECO:0000256" key="8">
    <source>
        <dbReference type="SAM" id="Phobius"/>
    </source>
</evidence>
<dbReference type="EMBL" id="BAABJY010000001">
    <property type="protein sequence ID" value="GAA4855395.1"/>
    <property type="molecule type" value="Genomic_DNA"/>
</dbReference>
<dbReference type="Proteomes" id="UP001501323">
    <property type="component" value="Unassembled WGS sequence"/>
</dbReference>
<evidence type="ECO:0000256" key="4">
    <source>
        <dbReference type="ARBA" id="ARBA00022679"/>
    </source>
</evidence>
<feature type="transmembrane region" description="Helical" evidence="8">
    <location>
        <begin position="402"/>
        <end position="424"/>
    </location>
</feature>
<organism evidence="10 11">
    <name type="scientific">Luteimonas vadosa</name>
    <dbReference type="NCBI Taxonomy" id="1165507"/>
    <lineage>
        <taxon>Bacteria</taxon>
        <taxon>Pseudomonadati</taxon>
        <taxon>Pseudomonadota</taxon>
        <taxon>Gammaproteobacteria</taxon>
        <taxon>Lysobacterales</taxon>
        <taxon>Lysobacteraceae</taxon>
        <taxon>Luteimonas</taxon>
    </lineage>
</organism>
<dbReference type="Pfam" id="PF13231">
    <property type="entry name" value="PMT_2"/>
    <property type="match status" value="1"/>
</dbReference>
<feature type="transmembrane region" description="Helical" evidence="8">
    <location>
        <begin position="431"/>
        <end position="451"/>
    </location>
</feature>
<dbReference type="PANTHER" id="PTHR33908">
    <property type="entry name" value="MANNOSYLTRANSFERASE YKCB-RELATED"/>
    <property type="match status" value="1"/>
</dbReference>
<gene>
    <name evidence="10" type="ORF">GCM10023332_03770</name>
</gene>
<keyword evidence="5 8" id="KW-0812">Transmembrane</keyword>
<evidence type="ECO:0000256" key="3">
    <source>
        <dbReference type="ARBA" id="ARBA00022676"/>
    </source>
</evidence>
<evidence type="ECO:0000256" key="7">
    <source>
        <dbReference type="ARBA" id="ARBA00023136"/>
    </source>
</evidence>
<feature type="transmembrane region" description="Helical" evidence="8">
    <location>
        <begin position="273"/>
        <end position="295"/>
    </location>
</feature>
<feature type="transmembrane region" description="Helical" evidence="8">
    <location>
        <begin position="166"/>
        <end position="196"/>
    </location>
</feature>
<feature type="transmembrane region" description="Helical" evidence="8">
    <location>
        <begin position="332"/>
        <end position="349"/>
    </location>
</feature>
<evidence type="ECO:0000256" key="6">
    <source>
        <dbReference type="ARBA" id="ARBA00022989"/>
    </source>
</evidence>
<keyword evidence="11" id="KW-1185">Reference proteome</keyword>
<name>A0ABP9DPB4_9GAMM</name>
<feature type="transmembrane region" description="Helical" evidence="8">
    <location>
        <begin position="361"/>
        <end position="382"/>
    </location>
</feature>
<evidence type="ECO:0000256" key="2">
    <source>
        <dbReference type="ARBA" id="ARBA00022475"/>
    </source>
</evidence>
<keyword evidence="3" id="KW-0328">Glycosyltransferase</keyword>
<feature type="transmembrane region" description="Helical" evidence="8">
    <location>
        <begin position="113"/>
        <end position="131"/>
    </location>
</feature>
<protein>
    <submittedName>
        <fullName evidence="10">Glycosyltransferase family 39 protein</fullName>
    </submittedName>
</protein>